<feature type="transmembrane region" description="Helical" evidence="6">
    <location>
        <begin position="139"/>
        <end position="160"/>
    </location>
</feature>
<proteinExistence type="inferred from homology"/>
<keyword evidence="5 6" id="KW-0472">Membrane</keyword>
<evidence type="ECO:0000256" key="6">
    <source>
        <dbReference type="SAM" id="Phobius"/>
    </source>
</evidence>
<dbReference type="Pfam" id="PF01594">
    <property type="entry name" value="AI-2E_transport"/>
    <property type="match status" value="1"/>
</dbReference>
<dbReference type="GO" id="GO:0016020">
    <property type="term" value="C:membrane"/>
    <property type="evidence" value="ECO:0007669"/>
    <property type="project" value="UniProtKB-SubCell"/>
</dbReference>
<keyword evidence="8" id="KW-1185">Reference proteome</keyword>
<feature type="transmembrane region" description="Helical" evidence="6">
    <location>
        <begin position="258"/>
        <end position="278"/>
    </location>
</feature>
<evidence type="ECO:0000256" key="1">
    <source>
        <dbReference type="ARBA" id="ARBA00004141"/>
    </source>
</evidence>
<keyword evidence="3 6" id="KW-0812">Transmembrane</keyword>
<evidence type="ECO:0000256" key="2">
    <source>
        <dbReference type="ARBA" id="ARBA00009773"/>
    </source>
</evidence>
<gene>
    <name evidence="7" type="ORF">McpAg1_02040</name>
</gene>
<evidence type="ECO:0000313" key="8">
    <source>
        <dbReference type="Proteomes" id="UP001273136"/>
    </source>
</evidence>
<keyword evidence="4 6" id="KW-1133">Transmembrane helix</keyword>
<accession>A0AAE4MA16</accession>
<evidence type="ECO:0000256" key="3">
    <source>
        <dbReference type="ARBA" id="ARBA00022692"/>
    </source>
</evidence>
<organism evidence="7 8">
    <name type="scientific">Methanorbis furvi</name>
    <dbReference type="NCBI Taxonomy" id="3028299"/>
    <lineage>
        <taxon>Archaea</taxon>
        <taxon>Methanobacteriati</taxon>
        <taxon>Methanobacteriota</taxon>
        <taxon>Stenosarchaea group</taxon>
        <taxon>Methanomicrobia</taxon>
        <taxon>Methanomicrobiales</taxon>
        <taxon>Methanocorpusculaceae</taxon>
        <taxon>Methanorbis</taxon>
    </lineage>
</organism>
<evidence type="ECO:0000256" key="4">
    <source>
        <dbReference type="ARBA" id="ARBA00022989"/>
    </source>
</evidence>
<comment type="caution">
    <text evidence="7">The sequence shown here is derived from an EMBL/GenBank/DDBJ whole genome shotgun (WGS) entry which is preliminary data.</text>
</comment>
<dbReference type="PANTHER" id="PTHR21716">
    <property type="entry name" value="TRANSMEMBRANE PROTEIN"/>
    <property type="match status" value="1"/>
</dbReference>
<comment type="similarity">
    <text evidence="2">Belongs to the autoinducer-2 exporter (AI-2E) (TC 2.A.86) family.</text>
</comment>
<feature type="transmembrane region" description="Helical" evidence="6">
    <location>
        <begin position="298"/>
        <end position="324"/>
    </location>
</feature>
<evidence type="ECO:0008006" key="9">
    <source>
        <dbReference type="Google" id="ProtNLM"/>
    </source>
</evidence>
<feature type="transmembrane region" description="Helical" evidence="6">
    <location>
        <begin position="63"/>
        <end position="84"/>
    </location>
</feature>
<dbReference type="InterPro" id="IPR002549">
    <property type="entry name" value="AI-2E-like"/>
</dbReference>
<dbReference type="Proteomes" id="UP001273136">
    <property type="component" value="Unassembled WGS sequence"/>
</dbReference>
<comment type="subcellular location">
    <subcellularLocation>
        <location evidence="1">Membrane</location>
        <topology evidence="1">Multi-pass membrane protein</topology>
    </subcellularLocation>
</comment>
<sequence length="347" mass="38144">MNIGVFARDHFSLIVIAAIFLLTLILARDYLFIAVFSLSIAVVCMPLHRWLSKKVPDWISAGFIATGITAGVVGVGIGAIIVLLSDLEYLVFMLKTIIDKIFLILGHAGGSHDVGGFVDALTSMITAAFPKVVLGFAEFVPALIIDVILFFALLYCFIVLGDRIWDDLWSVLPETSKGNMGLMATKTKDILYALYIVHVFLAVLTFFLAYGFFLMLGYGHEMFYAMLCAVFALIPFLGPIMVLIFVGLYSLAIGDWRGVILICTIGYFLLCVVTDIILRPRLTGRKVEIRPMLMFVGFFGGAMVMGLLGFVLGPVLLVLTMAGYEIFIKEARKGKQVQSEVTDSVSE</sequence>
<feature type="transmembrane region" description="Helical" evidence="6">
    <location>
        <begin position="31"/>
        <end position="51"/>
    </location>
</feature>
<protein>
    <recommendedName>
        <fullName evidence="9">AI-2E family transporter</fullName>
    </recommendedName>
</protein>
<name>A0AAE4MA16_9EURY</name>
<feature type="transmembrane region" description="Helical" evidence="6">
    <location>
        <begin position="222"/>
        <end position="246"/>
    </location>
</feature>
<evidence type="ECO:0000313" key="7">
    <source>
        <dbReference type="EMBL" id="MDV0441025.1"/>
    </source>
</evidence>
<feature type="transmembrane region" description="Helical" evidence="6">
    <location>
        <begin position="190"/>
        <end position="216"/>
    </location>
</feature>
<evidence type="ECO:0000256" key="5">
    <source>
        <dbReference type="ARBA" id="ARBA00023136"/>
    </source>
</evidence>
<feature type="transmembrane region" description="Helical" evidence="6">
    <location>
        <begin position="7"/>
        <end position="25"/>
    </location>
</feature>
<dbReference type="AlphaFoldDB" id="A0AAE4MA16"/>
<reference evidence="7" key="1">
    <citation type="submission" date="2023-06" db="EMBL/GenBank/DDBJ databases">
        <title>Genome sequence of Methancorpusculaceae sp. Ag1.</title>
        <authorList>
            <person name="Protasov E."/>
            <person name="Platt K."/>
            <person name="Poehlein A."/>
            <person name="Daniel R."/>
            <person name="Brune A."/>
        </authorList>
    </citation>
    <scope>NUCLEOTIDE SEQUENCE</scope>
    <source>
        <strain evidence="7">Ag1</strain>
    </source>
</reference>
<dbReference type="RefSeq" id="WP_338093419.1">
    <property type="nucleotide sequence ID" value="NZ_JAWDKA010000001.1"/>
</dbReference>
<dbReference type="EMBL" id="JAWDKA010000001">
    <property type="protein sequence ID" value="MDV0441025.1"/>
    <property type="molecule type" value="Genomic_DNA"/>
</dbReference>
<dbReference type="PANTHER" id="PTHR21716:SF4">
    <property type="entry name" value="TRANSMEMBRANE PROTEIN 245"/>
    <property type="match status" value="1"/>
</dbReference>